<accession>A0AAD7XDJ4</accession>
<gene>
    <name evidence="1" type="ORF">ONZ51_g3867</name>
</gene>
<comment type="caution">
    <text evidence="1">The sequence shown here is derived from an EMBL/GenBank/DDBJ whole genome shotgun (WGS) entry which is preliminary data.</text>
</comment>
<protein>
    <submittedName>
        <fullName evidence="1">Uncharacterized protein</fullName>
    </submittedName>
</protein>
<dbReference type="Proteomes" id="UP001215151">
    <property type="component" value="Unassembled WGS sequence"/>
</dbReference>
<evidence type="ECO:0000313" key="2">
    <source>
        <dbReference type="Proteomes" id="UP001215151"/>
    </source>
</evidence>
<dbReference type="EMBL" id="JAPEVG010000070">
    <property type="protein sequence ID" value="KAJ8487963.1"/>
    <property type="molecule type" value="Genomic_DNA"/>
</dbReference>
<proteinExistence type="predicted"/>
<dbReference type="AlphaFoldDB" id="A0AAD7XDJ4"/>
<evidence type="ECO:0000313" key="1">
    <source>
        <dbReference type="EMBL" id="KAJ8487963.1"/>
    </source>
</evidence>
<name>A0AAD7XDJ4_9APHY</name>
<keyword evidence="2" id="KW-1185">Reference proteome</keyword>
<reference evidence="1" key="1">
    <citation type="submission" date="2022-11" db="EMBL/GenBank/DDBJ databases">
        <title>Genome Sequence of Cubamyces cubensis.</title>
        <authorList>
            <person name="Buettner E."/>
        </authorList>
    </citation>
    <scope>NUCLEOTIDE SEQUENCE</scope>
    <source>
        <strain evidence="1">MPL-01</strain>
    </source>
</reference>
<sequence length="308" mass="35450">MEAAPLAEMSGLSWSNIRDLSLRGRYPASLSEGLLPDILIRILPQLQSLCVRAAPRNTLPRPPILGPSMTSEPIELPDLRSLTVAYPDTVDAIFNTRAPRLAHLSLSDQPRHYFSRRASQYVPEWCAAPILSASECLGILRRMETPLLESIELVHQADSAEDELLHHLATYPRLEIVELHRYREHDPDPVPHIHVMTALTAIPRLRRLYLNLDFQEMPPVHNERVRDNTWNARAWVDFRNAHAQEFLRILQVCPAFEYLALLDPEDVCAIWVEYRPAWSQNYDMLFDSIAAVILRSYVLHLNLTRYSR</sequence>
<organism evidence="1 2">
    <name type="scientific">Trametes cubensis</name>
    <dbReference type="NCBI Taxonomy" id="1111947"/>
    <lineage>
        <taxon>Eukaryota</taxon>
        <taxon>Fungi</taxon>
        <taxon>Dikarya</taxon>
        <taxon>Basidiomycota</taxon>
        <taxon>Agaricomycotina</taxon>
        <taxon>Agaricomycetes</taxon>
        <taxon>Polyporales</taxon>
        <taxon>Polyporaceae</taxon>
        <taxon>Trametes</taxon>
    </lineage>
</organism>